<feature type="transmembrane region" description="Helical" evidence="1">
    <location>
        <begin position="21"/>
        <end position="39"/>
    </location>
</feature>
<dbReference type="EMBL" id="OA897553">
    <property type="protein sequence ID" value="CAD7285482.1"/>
    <property type="molecule type" value="Genomic_DNA"/>
</dbReference>
<reference evidence="2" key="1">
    <citation type="submission" date="2020-11" db="EMBL/GenBank/DDBJ databases">
        <authorList>
            <person name="Tran Van P."/>
        </authorList>
    </citation>
    <scope>NUCLEOTIDE SEQUENCE</scope>
</reference>
<keyword evidence="1" id="KW-0812">Transmembrane</keyword>
<evidence type="ECO:0000313" key="3">
    <source>
        <dbReference type="Proteomes" id="UP000678499"/>
    </source>
</evidence>
<protein>
    <submittedName>
        <fullName evidence="2">Uncharacterized protein</fullName>
    </submittedName>
</protein>
<accession>A0A7R9GK46</accession>
<dbReference type="Proteomes" id="UP000678499">
    <property type="component" value="Unassembled WGS sequence"/>
</dbReference>
<dbReference type="EMBL" id="CAJPEX010015516">
    <property type="protein sequence ID" value="CAG0925634.1"/>
    <property type="molecule type" value="Genomic_DNA"/>
</dbReference>
<organism evidence="2">
    <name type="scientific">Notodromas monacha</name>
    <dbReference type="NCBI Taxonomy" id="399045"/>
    <lineage>
        <taxon>Eukaryota</taxon>
        <taxon>Metazoa</taxon>
        <taxon>Ecdysozoa</taxon>
        <taxon>Arthropoda</taxon>
        <taxon>Crustacea</taxon>
        <taxon>Oligostraca</taxon>
        <taxon>Ostracoda</taxon>
        <taxon>Podocopa</taxon>
        <taxon>Podocopida</taxon>
        <taxon>Cypridocopina</taxon>
        <taxon>Cypridoidea</taxon>
        <taxon>Cyprididae</taxon>
        <taxon>Notodromas</taxon>
    </lineage>
</organism>
<evidence type="ECO:0000256" key="1">
    <source>
        <dbReference type="SAM" id="Phobius"/>
    </source>
</evidence>
<proteinExistence type="predicted"/>
<name>A0A7R9GK46_9CRUS</name>
<keyword evidence="3" id="KW-1185">Reference proteome</keyword>
<gene>
    <name evidence="2" type="ORF">NMOB1V02_LOCUS13084</name>
</gene>
<keyword evidence="1" id="KW-0472">Membrane</keyword>
<sequence length="44" mass="4883">MASVRDKMVDTSTRIRRFATNTWSVLMALGTCSIVPLHSTTAQK</sequence>
<dbReference type="AlphaFoldDB" id="A0A7R9GK46"/>
<keyword evidence="1" id="KW-1133">Transmembrane helix</keyword>
<evidence type="ECO:0000313" key="2">
    <source>
        <dbReference type="EMBL" id="CAD7285482.1"/>
    </source>
</evidence>